<accession>A0ABZ2C644</accession>
<organism evidence="2 3">
    <name type="scientific">Candidatus Bealeia paramacronuclearis</name>
    <dbReference type="NCBI Taxonomy" id="1921001"/>
    <lineage>
        <taxon>Bacteria</taxon>
        <taxon>Pseudomonadati</taxon>
        <taxon>Pseudomonadota</taxon>
        <taxon>Alphaproteobacteria</taxon>
        <taxon>Holosporales</taxon>
        <taxon>Holosporaceae</taxon>
        <taxon>Candidatus Bealeia</taxon>
    </lineage>
</organism>
<reference evidence="2 3" key="1">
    <citation type="journal article" date="2024" name="Environ. Microbiol.">
        <title>Novel evolutionary insights on the interactions of the Holosporales (Alphaproteobacteria) with eukaryotic hosts from comparative genomics.</title>
        <authorList>
            <person name="Giovannini M."/>
            <person name="Petroni G."/>
            <person name="Castelli M."/>
        </authorList>
    </citation>
    <scope>NUCLEOTIDE SEQUENCE [LARGE SCALE GENOMIC DNA]</scope>
    <source>
        <strain evidence="2 3">US_Bl 15I1</strain>
    </source>
</reference>
<name>A0ABZ2C644_9PROT</name>
<dbReference type="EMBL" id="CP133270">
    <property type="protein sequence ID" value="WVX67123.1"/>
    <property type="molecule type" value="Genomic_DNA"/>
</dbReference>
<evidence type="ECO:0008006" key="4">
    <source>
        <dbReference type="Google" id="ProtNLM"/>
    </source>
</evidence>
<proteinExistence type="predicted"/>
<dbReference type="RefSeq" id="WP_331255909.1">
    <property type="nucleotide sequence ID" value="NZ_CP133270.1"/>
</dbReference>
<evidence type="ECO:0000313" key="2">
    <source>
        <dbReference type="EMBL" id="WVX67123.1"/>
    </source>
</evidence>
<gene>
    <name evidence="2" type="ORF">Bealeia1_01320</name>
</gene>
<keyword evidence="3" id="KW-1185">Reference proteome</keyword>
<feature type="chain" id="PRO_5045427891" description="Secreted protein" evidence="1">
    <location>
        <begin position="26"/>
        <end position="273"/>
    </location>
</feature>
<evidence type="ECO:0000256" key="1">
    <source>
        <dbReference type="SAM" id="SignalP"/>
    </source>
</evidence>
<feature type="signal peptide" evidence="1">
    <location>
        <begin position="1"/>
        <end position="25"/>
    </location>
</feature>
<keyword evidence="1" id="KW-0732">Signal</keyword>
<protein>
    <recommendedName>
        <fullName evidence="4">Secreted protein</fullName>
    </recommendedName>
</protein>
<dbReference type="Proteomes" id="UP001330434">
    <property type="component" value="Chromosome"/>
</dbReference>
<evidence type="ECO:0000313" key="3">
    <source>
        <dbReference type="Proteomes" id="UP001330434"/>
    </source>
</evidence>
<sequence>MIKKLMCWSLSFLILSSVQIGVAQAALESHEGYKKPQSTIKLKVLKIEDQGVKKRVQIQLTKIKDNMPVTLEDLKEIHSRKIHILIIDDALEDYSHVHPEALKEPGTYEFDWKPKTQGNYRMWADLLPISTQAQEYAEADLTLGQVKKSDINRKTILESQQDGYHFKLSFEDESLAVGTPTMGKIVVTDSQGNPVKDLEPLMGAFAHIVGFSEDLKTVVHIHPMGEEPSKPTDRGGPDLEFHLQPEAQGFIKLFAQVNIKGKEIFAPFGVTVK</sequence>